<evidence type="ECO:0000313" key="6">
    <source>
        <dbReference type="EMBL" id="TLD71005.1"/>
    </source>
</evidence>
<accession>A0A5R8KGC4</accession>
<evidence type="ECO:0000256" key="4">
    <source>
        <dbReference type="ARBA" id="ARBA00023186"/>
    </source>
</evidence>
<dbReference type="Proteomes" id="UP000306196">
    <property type="component" value="Unassembled WGS sequence"/>
</dbReference>
<dbReference type="GO" id="GO:0005737">
    <property type="term" value="C:cytoplasm"/>
    <property type="evidence" value="ECO:0007669"/>
    <property type="project" value="InterPro"/>
</dbReference>
<keyword evidence="7" id="KW-1185">Reference proteome</keyword>
<dbReference type="Gene3D" id="3.90.1280.10">
    <property type="entry name" value="HSP33 redox switch-like"/>
    <property type="match status" value="1"/>
</dbReference>
<dbReference type="EMBL" id="VAUV01000006">
    <property type="protein sequence ID" value="TLD71005.1"/>
    <property type="molecule type" value="Genomic_DNA"/>
</dbReference>
<keyword evidence="1" id="KW-0963">Cytoplasm</keyword>
<dbReference type="InterPro" id="IPR016153">
    <property type="entry name" value="Heat_shock_Hsp33_N"/>
</dbReference>
<evidence type="ECO:0000313" key="7">
    <source>
        <dbReference type="Proteomes" id="UP000306196"/>
    </source>
</evidence>
<reference evidence="6 7" key="1">
    <citation type="submission" date="2019-05" db="EMBL/GenBank/DDBJ databases">
        <title>Verrucobacter flavum gen. nov., sp. nov. a new member of the family Verrucomicrobiaceae.</title>
        <authorList>
            <person name="Szuroczki S."/>
            <person name="Abbaszade G."/>
            <person name="Szabo A."/>
            <person name="Felfoldi T."/>
            <person name="Schumann P."/>
            <person name="Boka K."/>
            <person name="Keki Z."/>
            <person name="Toumi M."/>
            <person name="Toth E."/>
        </authorList>
    </citation>
    <scope>NUCLEOTIDE SEQUENCE [LARGE SCALE GENOMIC DNA]</scope>
    <source>
        <strain evidence="6 7">MG-N-17</strain>
    </source>
</reference>
<sequence length="267" mass="30615">MADAEPESEPEPGILDVRTYFVRGRNALLARADFEPLYIDYYLHLADHGLRYAPQADLMLKEALAALTLHLASRPQDEGAGWTMNFNEPHMNLFVTGCTRPPHVTGRVFTEDVRAFEKSLIIAQRIRNGQNTGQSMVEFTGSDIFAAVEQFYEQSEQRLARLFRYDHEDLVMVTAQPDCDEDWLRSLTEEDIRTIDQKETLSLLEERQYVWKCGCSIERLYPLLARLGDNDLNDAFGGDEIITLTCPRCGARYRASKEQFEAWQATH</sequence>
<dbReference type="RefSeq" id="WP_138085834.1">
    <property type="nucleotide sequence ID" value="NZ_VAUV01000006.1"/>
</dbReference>
<keyword evidence="3" id="KW-1015">Disulfide bond</keyword>
<dbReference type="OrthoDB" id="197748at2"/>
<evidence type="ECO:0000256" key="5">
    <source>
        <dbReference type="ARBA" id="ARBA00023284"/>
    </source>
</evidence>
<keyword evidence="2" id="KW-0862">Zinc</keyword>
<organism evidence="6 7">
    <name type="scientific">Phragmitibacter flavus</name>
    <dbReference type="NCBI Taxonomy" id="2576071"/>
    <lineage>
        <taxon>Bacteria</taxon>
        <taxon>Pseudomonadati</taxon>
        <taxon>Verrucomicrobiota</taxon>
        <taxon>Verrucomicrobiia</taxon>
        <taxon>Verrucomicrobiales</taxon>
        <taxon>Verrucomicrobiaceae</taxon>
        <taxon>Phragmitibacter</taxon>
    </lineage>
</organism>
<name>A0A5R8KGC4_9BACT</name>
<dbReference type="SUPFAM" id="SSF64397">
    <property type="entry name" value="Hsp33 domain"/>
    <property type="match status" value="1"/>
</dbReference>
<evidence type="ECO:0000256" key="3">
    <source>
        <dbReference type="ARBA" id="ARBA00023157"/>
    </source>
</evidence>
<dbReference type="InterPro" id="IPR000397">
    <property type="entry name" value="Heat_shock_Hsp33"/>
</dbReference>
<keyword evidence="5" id="KW-0676">Redox-active center</keyword>
<dbReference type="Pfam" id="PF01430">
    <property type="entry name" value="HSP33"/>
    <property type="match status" value="1"/>
</dbReference>
<dbReference type="GO" id="GO:0006457">
    <property type="term" value="P:protein folding"/>
    <property type="evidence" value="ECO:0007669"/>
    <property type="project" value="InterPro"/>
</dbReference>
<proteinExistence type="predicted"/>
<protein>
    <submittedName>
        <fullName evidence="6">Hsp33 family molecular chaperone HslO</fullName>
    </submittedName>
</protein>
<comment type="caution">
    <text evidence="6">The sequence shown here is derived from an EMBL/GenBank/DDBJ whole genome shotgun (WGS) entry which is preliminary data.</text>
</comment>
<keyword evidence="4" id="KW-0143">Chaperone</keyword>
<dbReference type="SUPFAM" id="SSF118352">
    <property type="entry name" value="HSP33 redox switch-like"/>
    <property type="match status" value="1"/>
</dbReference>
<dbReference type="InterPro" id="IPR016154">
    <property type="entry name" value="Heat_shock_Hsp33_C"/>
</dbReference>
<evidence type="ECO:0000256" key="2">
    <source>
        <dbReference type="ARBA" id="ARBA00022833"/>
    </source>
</evidence>
<evidence type="ECO:0000256" key="1">
    <source>
        <dbReference type="ARBA" id="ARBA00022490"/>
    </source>
</evidence>
<dbReference type="GO" id="GO:0051082">
    <property type="term" value="F:unfolded protein binding"/>
    <property type="evidence" value="ECO:0007669"/>
    <property type="project" value="InterPro"/>
</dbReference>
<dbReference type="AlphaFoldDB" id="A0A5R8KGC4"/>
<gene>
    <name evidence="6" type="ORF">FEM03_08795</name>
</gene>